<dbReference type="InterPro" id="IPR018110">
    <property type="entry name" value="Mandel_Rmase/mucon_lact_enz_CS"/>
</dbReference>
<dbReference type="GO" id="GO:0009063">
    <property type="term" value="P:amino acid catabolic process"/>
    <property type="evidence" value="ECO:0007669"/>
    <property type="project" value="InterPro"/>
</dbReference>
<dbReference type="GeneID" id="55584554"/>
<evidence type="ECO:0000313" key="8">
    <source>
        <dbReference type="EMBL" id="BBE42129.1"/>
    </source>
</evidence>
<keyword evidence="3 8" id="KW-0456">Lyase</keyword>
<dbReference type="PANTHER" id="PTHR48080:SF2">
    <property type="entry name" value="D-GALACTONATE DEHYDRATASE"/>
    <property type="match status" value="1"/>
</dbReference>
<name>A0A4P2VC52_9ARCH</name>
<evidence type="ECO:0000256" key="1">
    <source>
        <dbReference type="ARBA" id="ARBA00022723"/>
    </source>
</evidence>
<evidence type="ECO:0000313" key="9">
    <source>
        <dbReference type="Proteomes" id="UP000509448"/>
    </source>
</evidence>
<dbReference type="OrthoDB" id="42605at2157"/>
<keyword evidence="2" id="KW-0460">Magnesium</keyword>
<evidence type="ECO:0000256" key="5">
    <source>
        <dbReference type="ARBA" id="ARBA00061582"/>
    </source>
</evidence>
<dbReference type="PROSITE" id="PS00908">
    <property type="entry name" value="MR_MLE_1"/>
    <property type="match status" value="1"/>
</dbReference>
<dbReference type="Proteomes" id="UP000509448">
    <property type="component" value="Chromosome"/>
</dbReference>
<dbReference type="EMBL" id="AP018732">
    <property type="protein sequence ID" value="BBE42129.1"/>
    <property type="molecule type" value="Genomic_DNA"/>
</dbReference>
<dbReference type="GO" id="GO:0046872">
    <property type="term" value="F:metal ion binding"/>
    <property type="evidence" value="ECO:0007669"/>
    <property type="project" value="UniProtKB-KW"/>
</dbReference>
<sequence>MDRIRGVEAIVVGERGSAATWASVAVIVRVETSSGRMGYGEAVPTLRTGQVVEATKRLASVVVGMDPHAIELIHRTWMREEFYLHRSIESTAALSALDIALWDLKGREFGAPIHELLGGAYRRRVLSYANGWYGNCRTPGDFAEAASRVVKMGYRGLKFDPFGGYFDYIDGAGVRRAAEIVSAVREAVGEDVHLMIEHHGRFSYESAVRIADAISRYSPLFMEEPVHPHDLEGLRRYRSLTRVPVALGERILNKEEALQYLREGLVDFLQVDLTNVGGVTEAWKIAALADSFGVKMAYHNAFGPVQNAATLQLDATVPNFMIQETFYDFFPQWKRDLIGDATKVVDGYHAVPDGPGIGVDVREDVLESHRAEGLEERVPGEPVWVVRGTWVEDDASRIP</sequence>
<dbReference type="InterPro" id="IPR036849">
    <property type="entry name" value="Enolase-like_C_sf"/>
</dbReference>
<dbReference type="SFLD" id="SFLDG00179">
    <property type="entry name" value="mandelate_racemase"/>
    <property type="match status" value="1"/>
</dbReference>
<dbReference type="KEGG" id="ccai:NAS2_0740"/>
<dbReference type="CDD" id="cd03316">
    <property type="entry name" value="MR_like"/>
    <property type="match status" value="1"/>
</dbReference>
<dbReference type="GO" id="GO:0047929">
    <property type="term" value="F:gluconate dehydratase activity"/>
    <property type="evidence" value="ECO:0007669"/>
    <property type="project" value="UniProtKB-EC"/>
</dbReference>
<reference evidence="8 9" key="1">
    <citation type="journal article" date="2019" name="ISME J.">
        <title>Isolation and characterization of a thermophilic sulfur- and iron-reducing thaumarchaeote from a terrestrial acidic hot spring.</title>
        <authorList>
            <person name="Kato S."/>
            <person name="Itoh T."/>
            <person name="Yuki M."/>
            <person name="Nagamori M."/>
            <person name="Ohnishi M."/>
            <person name="Uematsu K."/>
            <person name="Suzuki K."/>
            <person name="Takashina T."/>
            <person name="Ohkuma M."/>
        </authorList>
    </citation>
    <scope>NUCLEOTIDE SEQUENCE [LARGE SCALE GENOMIC DNA]</scope>
    <source>
        <strain evidence="8 9">NAS-02</strain>
    </source>
</reference>
<dbReference type="SUPFAM" id="SSF54826">
    <property type="entry name" value="Enolase N-terminal domain-like"/>
    <property type="match status" value="1"/>
</dbReference>
<comment type="similarity">
    <text evidence="5">Belongs to the mandelate racemase/muconate lactonizing enzyme family. GaD subfamily.</text>
</comment>
<dbReference type="SMART" id="SM00922">
    <property type="entry name" value="MR_MLE"/>
    <property type="match status" value="1"/>
</dbReference>
<accession>A0A4P2VC52</accession>
<evidence type="ECO:0000256" key="6">
    <source>
        <dbReference type="ARBA" id="ARBA00066770"/>
    </source>
</evidence>
<gene>
    <name evidence="8" type="ORF">NAS2_0740</name>
</gene>
<proteinExistence type="inferred from homology"/>
<dbReference type="EC" id="4.2.1.39" evidence="6"/>
<dbReference type="Pfam" id="PF02746">
    <property type="entry name" value="MR_MLE_N"/>
    <property type="match status" value="1"/>
</dbReference>
<evidence type="ECO:0000256" key="2">
    <source>
        <dbReference type="ARBA" id="ARBA00022842"/>
    </source>
</evidence>
<evidence type="ECO:0000256" key="3">
    <source>
        <dbReference type="ARBA" id="ARBA00023239"/>
    </source>
</evidence>
<dbReference type="SFLD" id="SFLDS00001">
    <property type="entry name" value="Enolase"/>
    <property type="match status" value="1"/>
</dbReference>
<feature type="domain" description="Mandelate racemase/muconate lactonizing enzyme C-terminal" evidence="7">
    <location>
        <begin position="139"/>
        <end position="244"/>
    </location>
</feature>
<dbReference type="Pfam" id="PF13378">
    <property type="entry name" value="MR_MLE_C"/>
    <property type="match status" value="1"/>
</dbReference>
<keyword evidence="9" id="KW-1185">Reference proteome</keyword>
<comment type="catalytic activity">
    <reaction evidence="4">
        <text>D-gluconate = 2-dehydro-3-deoxy-D-gluconate + H2O</text>
        <dbReference type="Rhea" id="RHEA:21612"/>
        <dbReference type="ChEBI" id="CHEBI:15377"/>
        <dbReference type="ChEBI" id="CHEBI:18391"/>
        <dbReference type="ChEBI" id="CHEBI:57990"/>
        <dbReference type="EC" id="4.2.1.39"/>
    </reaction>
</comment>
<dbReference type="InterPro" id="IPR013342">
    <property type="entry name" value="Mandelate_racemase_C"/>
</dbReference>
<keyword evidence="1" id="KW-0479">Metal-binding</keyword>
<evidence type="ECO:0000256" key="4">
    <source>
        <dbReference type="ARBA" id="ARBA00050848"/>
    </source>
</evidence>
<evidence type="ECO:0000259" key="7">
    <source>
        <dbReference type="SMART" id="SM00922"/>
    </source>
</evidence>
<dbReference type="InterPro" id="IPR013341">
    <property type="entry name" value="Mandelate_racemase_N_dom"/>
</dbReference>
<organism evidence="8 9">
    <name type="scientific">Conexivisphaera calida</name>
    <dbReference type="NCBI Taxonomy" id="1874277"/>
    <lineage>
        <taxon>Archaea</taxon>
        <taxon>Nitrososphaerota</taxon>
        <taxon>Conexivisphaeria</taxon>
        <taxon>Conexivisphaerales</taxon>
        <taxon>Conexivisphaeraceae</taxon>
        <taxon>Conexivisphaera</taxon>
    </lineage>
</organism>
<dbReference type="AlphaFoldDB" id="A0A4P2VC52"/>
<dbReference type="Gene3D" id="3.30.390.10">
    <property type="entry name" value="Enolase-like, N-terminal domain"/>
    <property type="match status" value="1"/>
</dbReference>
<dbReference type="FunFam" id="3.20.20.120:FF:000005">
    <property type="entry name" value="Putative L-rhamnonate dehydratase"/>
    <property type="match status" value="1"/>
</dbReference>
<dbReference type="RefSeq" id="WP_174448394.1">
    <property type="nucleotide sequence ID" value="NZ_AP018732.1"/>
</dbReference>
<dbReference type="InterPro" id="IPR029017">
    <property type="entry name" value="Enolase-like_N"/>
</dbReference>
<dbReference type="PANTHER" id="PTHR48080">
    <property type="entry name" value="D-GALACTONATE DEHYDRATASE-RELATED"/>
    <property type="match status" value="1"/>
</dbReference>
<dbReference type="Gene3D" id="3.20.20.120">
    <property type="entry name" value="Enolase-like C-terminal domain"/>
    <property type="match status" value="1"/>
</dbReference>
<dbReference type="InterPro" id="IPR034593">
    <property type="entry name" value="DgoD-like"/>
</dbReference>
<protein>
    <recommendedName>
        <fullName evidence="6">gluconate dehydratase</fullName>
        <ecNumber evidence="6">4.2.1.39</ecNumber>
    </recommendedName>
</protein>
<dbReference type="SUPFAM" id="SSF51604">
    <property type="entry name" value="Enolase C-terminal domain-like"/>
    <property type="match status" value="1"/>
</dbReference>
<dbReference type="InterPro" id="IPR029065">
    <property type="entry name" value="Enolase_C-like"/>
</dbReference>